<organism evidence="14 15">
    <name type="scientific">Mytilus coruscus</name>
    <name type="common">Sea mussel</name>
    <dbReference type="NCBI Taxonomy" id="42192"/>
    <lineage>
        <taxon>Eukaryota</taxon>
        <taxon>Metazoa</taxon>
        <taxon>Spiralia</taxon>
        <taxon>Lophotrochozoa</taxon>
        <taxon>Mollusca</taxon>
        <taxon>Bivalvia</taxon>
        <taxon>Autobranchia</taxon>
        <taxon>Pteriomorphia</taxon>
        <taxon>Mytilida</taxon>
        <taxon>Mytiloidea</taxon>
        <taxon>Mytilidae</taxon>
        <taxon>Mytilinae</taxon>
        <taxon>Mytilus</taxon>
    </lineage>
</organism>
<dbReference type="GO" id="GO:0006955">
    <property type="term" value="P:immune response"/>
    <property type="evidence" value="ECO:0007669"/>
    <property type="project" value="InterPro"/>
</dbReference>
<evidence type="ECO:0000256" key="5">
    <source>
        <dbReference type="ARBA" id="ARBA00022729"/>
    </source>
</evidence>
<evidence type="ECO:0000256" key="4">
    <source>
        <dbReference type="ARBA" id="ARBA00022692"/>
    </source>
</evidence>
<comment type="subcellular location">
    <subcellularLocation>
        <location evidence="1">Membrane</location>
        <topology evidence="1">Single-pass type I membrane protein</topology>
    </subcellularLocation>
</comment>
<keyword evidence="3" id="KW-0433">Leucine-rich repeat</keyword>
<protein>
    <recommendedName>
        <fullName evidence="13">TIR domain-containing protein</fullName>
    </recommendedName>
</protein>
<dbReference type="InterPro" id="IPR000157">
    <property type="entry name" value="TIR_dom"/>
</dbReference>
<dbReference type="EMBL" id="CACVKT020008152">
    <property type="protein sequence ID" value="CAC5413532.1"/>
    <property type="molecule type" value="Genomic_DNA"/>
</dbReference>
<feature type="signal peptide" evidence="12">
    <location>
        <begin position="1"/>
        <end position="20"/>
    </location>
</feature>
<dbReference type="AlphaFoldDB" id="A0A6J8E1S1"/>
<dbReference type="SUPFAM" id="SSF52058">
    <property type="entry name" value="L domain-like"/>
    <property type="match status" value="2"/>
</dbReference>
<feature type="transmembrane region" description="Helical" evidence="11">
    <location>
        <begin position="609"/>
        <end position="634"/>
    </location>
</feature>
<dbReference type="PROSITE" id="PS50104">
    <property type="entry name" value="TIR"/>
    <property type="match status" value="1"/>
</dbReference>
<dbReference type="OrthoDB" id="6105302at2759"/>
<dbReference type="InterPro" id="IPR017241">
    <property type="entry name" value="Toll-like_receptor"/>
</dbReference>
<evidence type="ECO:0000313" key="14">
    <source>
        <dbReference type="EMBL" id="CAC5413532.1"/>
    </source>
</evidence>
<dbReference type="Pfam" id="PF13676">
    <property type="entry name" value="TIR_2"/>
    <property type="match status" value="1"/>
</dbReference>
<evidence type="ECO:0000256" key="7">
    <source>
        <dbReference type="ARBA" id="ARBA00022989"/>
    </source>
</evidence>
<dbReference type="InterPro" id="IPR032675">
    <property type="entry name" value="LRR_dom_sf"/>
</dbReference>
<evidence type="ECO:0000256" key="9">
    <source>
        <dbReference type="ARBA" id="ARBA00023170"/>
    </source>
</evidence>
<keyword evidence="10" id="KW-0325">Glycoprotein</keyword>
<dbReference type="GO" id="GO:0004888">
    <property type="term" value="F:transmembrane signaling receptor activity"/>
    <property type="evidence" value="ECO:0007669"/>
    <property type="project" value="InterPro"/>
</dbReference>
<dbReference type="InterPro" id="IPR003591">
    <property type="entry name" value="Leu-rich_rpt_typical-subtyp"/>
</dbReference>
<dbReference type="InterPro" id="IPR035897">
    <property type="entry name" value="Toll_tir_struct_dom_sf"/>
</dbReference>
<evidence type="ECO:0000256" key="10">
    <source>
        <dbReference type="ARBA" id="ARBA00023180"/>
    </source>
</evidence>
<comment type="similarity">
    <text evidence="2">Belongs to the Toll-like receptor family.</text>
</comment>
<feature type="domain" description="TIR" evidence="13">
    <location>
        <begin position="659"/>
        <end position="805"/>
    </location>
</feature>
<dbReference type="GO" id="GO:0005886">
    <property type="term" value="C:plasma membrane"/>
    <property type="evidence" value="ECO:0007669"/>
    <property type="project" value="TreeGrafter"/>
</dbReference>
<evidence type="ECO:0000256" key="8">
    <source>
        <dbReference type="ARBA" id="ARBA00023136"/>
    </source>
</evidence>
<proteinExistence type="inferred from homology"/>
<reference evidence="14 15" key="1">
    <citation type="submission" date="2020-06" db="EMBL/GenBank/DDBJ databases">
        <authorList>
            <person name="Li R."/>
            <person name="Bekaert M."/>
        </authorList>
    </citation>
    <scope>NUCLEOTIDE SEQUENCE [LARGE SCALE GENOMIC DNA]</scope>
    <source>
        <strain evidence="15">wild</strain>
    </source>
</reference>
<dbReference type="PIRSF" id="PIRSF037595">
    <property type="entry name" value="Toll-like_receptor"/>
    <property type="match status" value="1"/>
</dbReference>
<evidence type="ECO:0000259" key="13">
    <source>
        <dbReference type="PROSITE" id="PS50104"/>
    </source>
</evidence>
<dbReference type="SUPFAM" id="SSF52200">
    <property type="entry name" value="Toll/Interleukin receptor TIR domain"/>
    <property type="match status" value="1"/>
</dbReference>
<evidence type="ECO:0000256" key="6">
    <source>
        <dbReference type="ARBA" id="ARBA00022737"/>
    </source>
</evidence>
<dbReference type="Pfam" id="PF13855">
    <property type="entry name" value="LRR_8"/>
    <property type="match status" value="1"/>
</dbReference>
<evidence type="ECO:0000313" key="15">
    <source>
        <dbReference type="Proteomes" id="UP000507470"/>
    </source>
</evidence>
<accession>A0A6J8E1S1</accession>
<keyword evidence="8 11" id="KW-0472">Membrane</keyword>
<evidence type="ECO:0000256" key="1">
    <source>
        <dbReference type="ARBA" id="ARBA00004479"/>
    </source>
</evidence>
<dbReference type="SMART" id="SM00082">
    <property type="entry name" value="LRRCT"/>
    <property type="match status" value="1"/>
</dbReference>
<keyword evidence="9" id="KW-0675">Receptor</keyword>
<evidence type="ECO:0000256" key="2">
    <source>
        <dbReference type="ARBA" id="ARBA00009634"/>
    </source>
</evidence>
<name>A0A6J8E1S1_MYTCO</name>
<dbReference type="GO" id="GO:0002224">
    <property type="term" value="P:toll-like receptor signaling pathway"/>
    <property type="evidence" value="ECO:0007669"/>
    <property type="project" value="InterPro"/>
</dbReference>
<dbReference type="Proteomes" id="UP000507470">
    <property type="component" value="Unassembled WGS sequence"/>
</dbReference>
<dbReference type="InterPro" id="IPR000483">
    <property type="entry name" value="Cys-rich_flank_reg_C"/>
</dbReference>
<gene>
    <name evidence="14" type="ORF">MCOR_46417</name>
</gene>
<dbReference type="SMART" id="SM00255">
    <property type="entry name" value="TIR"/>
    <property type="match status" value="1"/>
</dbReference>
<sequence length="817" mass="95230">MNIIKVGLFWILISLKEVQSNSNKTKCNVQNKNVDCSHLALTIIPRHLPTHATSMDLSRNNLKIVRGSTFQYFKNITDLNLGYNLIQSIDANAFYGLHRLQSLHLEHNFLHVLPVGMFDNLMCLQHLSIEYNKLQNHRDDQIKEMSKILSLTTLSYDIHQDYKFPSQWSTLSKLKHLMIFPRSIKVQFNKEMFTHIKMMPIMSLHLDRVPSISVDFFENFPKLDSISLWLADDLPKNPIDQIFRSFGVFKSRNMTNIKIAYSRFDNGFILNHNRLQYLWSICLKRLTLHELYIKDISIYAMQVFSVRSNCLEYLEISKNILLDRGGSFFTIFQNFKNLKILKMTSNWHHSRSKRSQPSRLYSLVLPQTLEELYIGDYLAADMVNINVINGHNLRVLSLKNSEIWSCEGSFAGVINVEYFDMSGWTCEKLSINLLYGFPNLKILKASGSHLGYGFVNTARAGSFLSKNLRLQDINLSSNRINSVPNGLFLSQFEHLSSVNMSQNNLTIFPMFHVSIKALKKIDLTFNSITHFNNEDIERVEKLGEVDIFLRGNPFQCSCKTLQFLRWLAQTNRVQDILDLTCVTEKGSRRFMSEVISKLKTFEISCKTKFWLSFGVSITSVIVIAIIITVVFFRYKYAVEYFLLRLKMKMKNYKELQQEYTYDAFISYSHTDAEWVKQFHDKVNSMGFELCLDAKDFIAGNGIAENVINAIDSSRKVIFIITHDFLKSTWGSYEMEMTRMHAFQKGREDMVIIVVRDKIKVCDMPEILKSMWFKITCIQWPNDDNLPYNTEEIFYEKMKISLQKKEETTLLYSRNSVI</sequence>
<dbReference type="PROSITE" id="PS51450">
    <property type="entry name" value="LRR"/>
    <property type="match status" value="1"/>
</dbReference>
<keyword evidence="4 11" id="KW-0812">Transmembrane</keyword>
<keyword evidence="7 11" id="KW-1133">Transmembrane helix</keyword>
<evidence type="ECO:0000256" key="11">
    <source>
        <dbReference type="SAM" id="Phobius"/>
    </source>
</evidence>
<keyword evidence="15" id="KW-1185">Reference proteome</keyword>
<evidence type="ECO:0000256" key="12">
    <source>
        <dbReference type="SAM" id="SignalP"/>
    </source>
</evidence>
<keyword evidence="6" id="KW-0677">Repeat</keyword>
<dbReference type="Gene3D" id="3.80.10.10">
    <property type="entry name" value="Ribonuclease Inhibitor"/>
    <property type="match status" value="3"/>
</dbReference>
<dbReference type="PANTHER" id="PTHR24365:SF541">
    <property type="entry name" value="PROTEIN TOLL-RELATED"/>
    <property type="match status" value="1"/>
</dbReference>
<feature type="chain" id="PRO_5026991114" description="TIR domain-containing protein" evidence="12">
    <location>
        <begin position="21"/>
        <end position="817"/>
    </location>
</feature>
<dbReference type="InterPro" id="IPR001611">
    <property type="entry name" value="Leu-rich_rpt"/>
</dbReference>
<dbReference type="Gene3D" id="3.40.50.10140">
    <property type="entry name" value="Toll/interleukin-1 receptor homology (TIR) domain"/>
    <property type="match status" value="1"/>
</dbReference>
<keyword evidence="5 12" id="KW-0732">Signal</keyword>
<evidence type="ECO:0000256" key="3">
    <source>
        <dbReference type="ARBA" id="ARBA00022614"/>
    </source>
</evidence>
<dbReference type="PANTHER" id="PTHR24365">
    <property type="entry name" value="TOLL-LIKE RECEPTOR"/>
    <property type="match status" value="1"/>
</dbReference>
<dbReference type="SMART" id="SM00369">
    <property type="entry name" value="LRR_TYP"/>
    <property type="match status" value="3"/>
</dbReference>